<feature type="binding site" evidence="3">
    <location>
        <begin position="377"/>
        <end position="381"/>
    </location>
    <ligand>
        <name>ATP</name>
        <dbReference type="ChEBI" id="CHEBI:30616"/>
    </ligand>
</feature>
<dbReference type="SUPFAM" id="SSF47781">
    <property type="entry name" value="RuvA domain 2-like"/>
    <property type="match status" value="1"/>
</dbReference>
<dbReference type="eggNOG" id="COG0507">
    <property type="taxonomic scope" value="Bacteria"/>
</dbReference>
<feature type="domain" description="ATP-dependent RecD2 DNA helicase OB-fold" evidence="7">
    <location>
        <begin position="2"/>
        <end position="66"/>
    </location>
</feature>
<organism evidence="8 9">
    <name type="scientific">Johnsonella ignava ATCC 51276</name>
    <dbReference type="NCBI Taxonomy" id="679200"/>
    <lineage>
        <taxon>Bacteria</taxon>
        <taxon>Bacillati</taxon>
        <taxon>Bacillota</taxon>
        <taxon>Clostridia</taxon>
        <taxon>Lachnospirales</taxon>
        <taxon>Lachnospiraceae</taxon>
        <taxon>Johnsonella</taxon>
    </lineage>
</organism>
<dbReference type="CDD" id="cd17933">
    <property type="entry name" value="DEXSc_RecD-like"/>
    <property type="match status" value="1"/>
</dbReference>
<comment type="similarity">
    <text evidence="3">Belongs to the RecD family. RecD2 subfamily.</text>
</comment>
<evidence type="ECO:0000259" key="5">
    <source>
        <dbReference type="Pfam" id="PF14490"/>
    </source>
</evidence>
<dbReference type="STRING" id="679200.HMPREF9333_01280"/>
<dbReference type="OrthoDB" id="9803432at2"/>
<keyword evidence="3" id="KW-0378">Hydrolase</keyword>
<dbReference type="InterPro" id="IPR041451">
    <property type="entry name" value="RecD2_SH13"/>
</dbReference>
<dbReference type="InterPro" id="IPR006345">
    <property type="entry name" value="RecD2"/>
</dbReference>
<dbReference type="Pfam" id="PF23139">
    <property type="entry name" value="OB_YrrC"/>
    <property type="match status" value="1"/>
</dbReference>
<dbReference type="EC" id="5.6.2.3" evidence="3"/>
<dbReference type="InterPro" id="IPR055446">
    <property type="entry name" value="RecD2_N_OB"/>
</dbReference>
<dbReference type="GO" id="GO:0017116">
    <property type="term" value="F:single-stranded DNA helicase activity"/>
    <property type="evidence" value="ECO:0007669"/>
    <property type="project" value="TreeGrafter"/>
</dbReference>
<keyword evidence="9" id="KW-1185">Reference proteome</keyword>
<dbReference type="GO" id="GO:0016887">
    <property type="term" value="F:ATP hydrolysis activity"/>
    <property type="evidence" value="ECO:0007669"/>
    <property type="project" value="RHEA"/>
</dbReference>
<dbReference type="GO" id="GO:0009338">
    <property type="term" value="C:exodeoxyribonuclease V complex"/>
    <property type="evidence" value="ECO:0007669"/>
    <property type="project" value="TreeGrafter"/>
</dbReference>
<comment type="caution">
    <text evidence="8">The sequence shown here is derived from an EMBL/GenBank/DDBJ whole genome shotgun (WGS) entry which is preliminary data.</text>
</comment>
<dbReference type="PANTHER" id="PTHR43788">
    <property type="entry name" value="DNA2/NAM7 HELICASE FAMILY MEMBER"/>
    <property type="match status" value="1"/>
</dbReference>
<gene>
    <name evidence="3" type="primary">recD2</name>
    <name evidence="8" type="ORF">HMPREF9333_01280</name>
</gene>
<dbReference type="RefSeq" id="WP_005540808.1">
    <property type="nucleotide sequence ID" value="NZ_JH378832.1"/>
</dbReference>
<dbReference type="InterPro" id="IPR029493">
    <property type="entry name" value="RecD2-like_HHH"/>
</dbReference>
<dbReference type="HOGENOM" id="CLU_007524_0_2_9"/>
<dbReference type="GO" id="GO:0043139">
    <property type="term" value="F:5'-3' DNA helicase activity"/>
    <property type="evidence" value="ECO:0007669"/>
    <property type="project" value="UniProtKB-UniRule"/>
</dbReference>
<comment type="function">
    <text evidence="3">DNA-dependent ATPase and ATP-dependent 5'-3' DNA helicase. Has no activity on blunt DNA or DNA with 3'-overhangs, requires at least 10 bases of 5'-ssDNA for helicase activity.</text>
</comment>
<dbReference type="Pfam" id="PF13538">
    <property type="entry name" value="UvrD_C_2"/>
    <property type="match status" value="1"/>
</dbReference>
<dbReference type="GO" id="GO:0005524">
    <property type="term" value="F:ATP binding"/>
    <property type="evidence" value="ECO:0007669"/>
    <property type="project" value="UniProtKB-UniRule"/>
</dbReference>
<dbReference type="SUPFAM" id="SSF52540">
    <property type="entry name" value="P-loop containing nucleoside triphosphate hydrolases"/>
    <property type="match status" value="1"/>
</dbReference>
<evidence type="ECO:0000313" key="8">
    <source>
        <dbReference type="EMBL" id="EHI55565.1"/>
    </source>
</evidence>
<keyword evidence="3" id="KW-0413">Isomerase</keyword>
<proteinExistence type="inferred from homology"/>
<dbReference type="Pfam" id="PF13245">
    <property type="entry name" value="AAA_19"/>
    <property type="match status" value="1"/>
</dbReference>
<dbReference type="Pfam" id="PF14520">
    <property type="entry name" value="HHH_5"/>
    <property type="match status" value="1"/>
</dbReference>
<sequence>MISGIIQKIMYRSTRDGYSVIEVASPEGDYTLVGYFDIIREGCLIEAECKNEVHPVYGEQFFVHSHIIKEPDSPAGIKAYLASGAIKGIGEVLADRIVKKFKEDTFRIIEEEPERLSEIKGISENIALSISAQFSSEKDIRQAMIFLHKHGVGTKTAVKIYNFYKNEIYDIISQNPYKIAEDIKGVSFKTVDAIAVSSGIASDSTYRIKSAVEYILSKALQSGHTYLPVETLLKNIYELTDLDCISAESHFAGMQMENRIVIKNLNGCSCVYLSRIYHMESNMALMLHDINSAGSFRADIKAKETGKETETDTDKTEETKAKKITGKKAGSGEVDLKTEKEISDIESETGIVLDRLQRQAVYGAYCHRLLVITGGPGTGKTTVINSIIKLFEKKGLEFLLAAPTGRAAKRMSEACDHEAKTIHRLLEINVAGADKTDNDDVYEDMYFEKNENEPLEADAVIIDEVSMVDIYLMYALLKAVTPGTRLILVGDVNQLPSVGPGNILKDIINSQCFHTIRLNNIYRQLEKSDIVTNAHKIINSAYIELKRKSRDFLFIERHGSEAVISAMITLITKKLPDYVAADMLQIQVLTPMRRGELGSVRLNSLLQRYLNPPSYDKNEKKTVDCIFREGDKIIQVKNNYRLEWRIYSKDGRIVEKGSGVYNGDIGTISRIDEFSEVLCVEFDDKKTVDYNFDMLDEIEHAYALTIHKSQGSEYPAVIIPVFNAAALLMTRNILYTGVTRARKCVVMVGENKYFYEMAANNSEIKRCSGLEIMLRQYCMLRENTD</sequence>
<evidence type="ECO:0000259" key="4">
    <source>
        <dbReference type="Pfam" id="PF13538"/>
    </source>
</evidence>
<dbReference type="InterPro" id="IPR050534">
    <property type="entry name" value="Coronavir_polyprotein_1ab"/>
</dbReference>
<evidence type="ECO:0000256" key="3">
    <source>
        <dbReference type="HAMAP-Rule" id="MF_01488"/>
    </source>
</evidence>
<dbReference type="Gene3D" id="2.30.30.940">
    <property type="match status" value="1"/>
</dbReference>
<dbReference type="Pfam" id="PF14490">
    <property type="entry name" value="HHH_RecD2"/>
    <property type="match status" value="1"/>
</dbReference>
<dbReference type="InterPro" id="IPR027417">
    <property type="entry name" value="P-loop_NTPase"/>
</dbReference>
<dbReference type="HAMAP" id="MF_01488">
    <property type="entry name" value="RecD2"/>
    <property type="match status" value="1"/>
</dbReference>
<dbReference type="PATRIC" id="fig|679200.3.peg.1363"/>
<evidence type="ECO:0000256" key="2">
    <source>
        <dbReference type="ARBA" id="ARBA00022840"/>
    </source>
</evidence>
<keyword evidence="3" id="KW-0238">DNA-binding</keyword>
<accession>G5GI90</accession>
<dbReference type="Proteomes" id="UP000003011">
    <property type="component" value="Unassembled WGS sequence"/>
</dbReference>
<dbReference type="Gene3D" id="1.10.10.2220">
    <property type="match status" value="1"/>
</dbReference>
<keyword evidence="2 3" id="KW-0067">ATP-binding</keyword>
<evidence type="ECO:0000256" key="1">
    <source>
        <dbReference type="ARBA" id="ARBA00022741"/>
    </source>
</evidence>
<feature type="domain" description="ATP-dependent RecD2 DNA helicase-like helix-hairpin-helix" evidence="5">
    <location>
        <begin position="137"/>
        <end position="226"/>
    </location>
</feature>
<dbReference type="NCBIfam" id="TIGR01448">
    <property type="entry name" value="recD_rel"/>
    <property type="match status" value="1"/>
</dbReference>
<dbReference type="CDD" id="cd18809">
    <property type="entry name" value="SF1_C_RecD"/>
    <property type="match status" value="1"/>
</dbReference>
<feature type="domain" description="ATP-dependent RecD2 DNA helicase SH3" evidence="6">
    <location>
        <begin position="602"/>
        <end position="682"/>
    </location>
</feature>
<dbReference type="GO" id="GO:0006310">
    <property type="term" value="P:DNA recombination"/>
    <property type="evidence" value="ECO:0007669"/>
    <property type="project" value="InterPro"/>
</dbReference>
<protein>
    <recommendedName>
        <fullName evidence="3">ATP-dependent RecD2 DNA helicase</fullName>
        <ecNumber evidence="3">5.6.2.3</ecNumber>
    </recommendedName>
    <alternativeName>
        <fullName evidence="3">DNA 5'-3' helicase subunit RecD2</fullName>
    </alternativeName>
</protein>
<dbReference type="Pfam" id="PF18335">
    <property type="entry name" value="SH3_13"/>
    <property type="match status" value="1"/>
</dbReference>
<dbReference type="EMBL" id="ACZL01000021">
    <property type="protein sequence ID" value="EHI55565.1"/>
    <property type="molecule type" value="Genomic_DNA"/>
</dbReference>
<evidence type="ECO:0000259" key="7">
    <source>
        <dbReference type="Pfam" id="PF23139"/>
    </source>
</evidence>
<dbReference type="Gene3D" id="3.40.50.300">
    <property type="entry name" value="P-loop containing nucleotide triphosphate hydrolases"/>
    <property type="match status" value="2"/>
</dbReference>
<dbReference type="Gene3D" id="1.10.150.20">
    <property type="entry name" value="5' to 3' exonuclease, C-terminal subdomain"/>
    <property type="match status" value="1"/>
</dbReference>
<keyword evidence="3 8" id="KW-0347">Helicase</keyword>
<evidence type="ECO:0000313" key="9">
    <source>
        <dbReference type="Proteomes" id="UP000003011"/>
    </source>
</evidence>
<name>G5GI90_9FIRM</name>
<dbReference type="InterPro" id="IPR027785">
    <property type="entry name" value="UvrD-like_helicase_C"/>
</dbReference>
<comment type="catalytic activity">
    <reaction evidence="3">
        <text>ATP + H2O = ADP + phosphate + H(+)</text>
        <dbReference type="Rhea" id="RHEA:13065"/>
        <dbReference type="ChEBI" id="CHEBI:15377"/>
        <dbReference type="ChEBI" id="CHEBI:15378"/>
        <dbReference type="ChEBI" id="CHEBI:30616"/>
        <dbReference type="ChEBI" id="CHEBI:43474"/>
        <dbReference type="ChEBI" id="CHEBI:456216"/>
        <dbReference type="EC" id="5.6.2.3"/>
    </reaction>
</comment>
<evidence type="ECO:0000259" key="6">
    <source>
        <dbReference type="Pfam" id="PF18335"/>
    </source>
</evidence>
<dbReference type="PANTHER" id="PTHR43788:SF6">
    <property type="entry name" value="DNA HELICASE B"/>
    <property type="match status" value="1"/>
</dbReference>
<reference evidence="8 9" key="1">
    <citation type="submission" date="2011-08" db="EMBL/GenBank/DDBJ databases">
        <title>The Genome Sequence of Johnsonella ignava ATCC 51276.</title>
        <authorList>
            <consortium name="The Broad Institute Genome Sequencing Platform"/>
            <person name="Earl A."/>
            <person name="Ward D."/>
            <person name="Feldgarden M."/>
            <person name="Gevers D."/>
            <person name="Izard J."/>
            <person name="Blanton J.M."/>
            <person name="Baranova O.V."/>
            <person name="Dewhirst F.E."/>
            <person name="Young S.K."/>
            <person name="Zeng Q."/>
            <person name="Gargeya S."/>
            <person name="Fitzgerald M."/>
            <person name="Haas B."/>
            <person name="Abouelleil A."/>
            <person name="Alvarado L."/>
            <person name="Arachchi H.M."/>
            <person name="Berlin A."/>
            <person name="Brown A."/>
            <person name="Chapman S.B."/>
            <person name="Chen Z."/>
            <person name="Dunbar C."/>
            <person name="Freedman E."/>
            <person name="Gearin G."/>
            <person name="Gellesch M."/>
            <person name="Goldberg J."/>
            <person name="Griggs A."/>
            <person name="Gujja S."/>
            <person name="Heiman D."/>
            <person name="Howarth C."/>
            <person name="Larson L."/>
            <person name="Lui A."/>
            <person name="MacDonald P.J.P."/>
            <person name="Montmayeur A."/>
            <person name="Murphy C."/>
            <person name="Neiman D."/>
            <person name="Pearson M."/>
            <person name="Priest M."/>
            <person name="Roberts A."/>
            <person name="Saif S."/>
            <person name="Shea T."/>
            <person name="Shenoy N."/>
            <person name="Sisk P."/>
            <person name="Stolte C."/>
            <person name="Sykes S."/>
            <person name="Wortman J."/>
            <person name="Nusbaum C."/>
            <person name="Birren B."/>
        </authorList>
    </citation>
    <scope>NUCLEOTIDE SEQUENCE [LARGE SCALE GENOMIC DNA]</scope>
    <source>
        <strain evidence="8 9">ATCC 51276</strain>
    </source>
</reference>
<dbReference type="GO" id="GO:0003677">
    <property type="term" value="F:DNA binding"/>
    <property type="evidence" value="ECO:0007669"/>
    <property type="project" value="UniProtKB-UniRule"/>
</dbReference>
<keyword evidence="1 3" id="KW-0547">Nucleotide-binding</keyword>
<dbReference type="AlphaFoldDB" id="G5GI90"/>
<dbReference type="InterPro" id="IPR010994">
    <property type="entry name" value="RuvA_2-like"/>
</dbReference>
<feature type="domain" description="UvrD-like helicase C-terminal" evidence="4">
    <location>
        <begin position="700"/>
        <end position="748"/>
    </location>
</feature>